<name>A0A4Q0Y9C8_9BACT</name>
<dbReference type="Gene3D" id="3.40.50.2300">
    <property type="match status" value="1"/>
</dbReference>
<dbReference type="PROSITE" id="PS50110">
    <property type="entry name" value="RESPONSE_REGULATORY"/>
    <property type="match status" value="1"/>
</dbReference>
<dbReference type="PROSITE" id="PS51755">
    <property type="entry name" value="OMPR_PHOB"/>
    <property type="match status" value="1"/>
</dbReference>
<dbReference type="InterPro" id="IPR016032">
    <property type="entry name" value="Sig_transdc_resp-reg_C-effctor"/>
</dbReference>
<feature type="domain" description="Response regulatory" evidence="8">
    <location>
        <begin position="14"/>
        <end position="134"/>
    </location>
</feature>
<dbReference type="GO" id="GO:0000976">
    <property type="term" value="F:transcription cis-regulatory region binding"/>
    <property type="evidence" value="ECO:0007669"/>
    <property type="project" value="TreeGrafter"/>
</dbReference>
<dbReference type="SMART" id="SM00448">
    <property type="entry name" value="REC"/>
    <property type="match status" value="1"/>
</dbReference>
<dbReference type="CDD" id="cd00156">
    <property type="entry name" value="REC"/>
    <property type="match status" value="1"/>
</dbReference>
<evidence type="ECO:0000256" key="7">
    <source>
        <dbReference type="PROSITE-ProRule" id="PRU01091"/>
    </source>
</evidence>
<evidence type="ECO:0000256" key="4">
    <source>
        <dbReference type="ARBA" id="ARBA00023125"/>
    </source>
</evidence>
<dbReference type="GO" id="GO:0006355">
    <property type="term" value="P:regulation of DNA-templated transcription"/>
    <property type="evidence" value="ECO:0007669"/>
    <property type="project" value="InterPro"/>
</dbReference>
<dbReference type="CDD" id="cd00383">
    <property type="entry name" value="trans_reg_C"/>
    <property type="match status" value="1"/>
</dbReference>
<dbReference type="SUPFAM" id="SSF46894">
    <property type="entry name" value="C-terminal effector domain of the bipartite response regulators"/>
    <property type="match status" value="1"/>
</dbReference>
<dbReference type="SUPFAM" id="SSF52172">
    <property type="entry name" value="CheY-like"/>
    <property type="match status" value="1"/>
</dbReference>
<evidence type="ECO:0000259" key="9">
    <source>
        <dbReference type="PROSITE" id="PS51755"/>
    </source>
</evidence>
<dbReference type="Gene3D" id="1.10.10.10">
    <property type="entry name" value="Winged helix-like DNA-binding domain superfamily/Winged helix DNA-binding domain"/>
    <property type="match status" value="1"/>
</dbReference>
<protein>
    <submittedName>
        <fullName evidence="10">Transcriptional regulator</fullName>
    </submittedName>
</protein>
<keyword evidence="1 6" id="KW-0597">Phosphoprotein</keyword>
<dbReference type="EMBL" id="PDKJ01000030">
    <property type="protein sequence ID" value="RXJ65301.1"/>
    <property type="molecule type" value="Genomic_DNA"/>
</dbReference>
<dbReference type="Pfam" id="PF00072">
    <property type="entry name" value="Response_reg"/>
    <property type="match status" value="1"/>
</dbReference>
<evidence type="ECO:0000256" key="6">
    <source>
        <dbReference type="PROSITE-ProRule" id="PRU00169"/>
    </source>
</evidence>
<dbReference type="SMART" id="SM00862">
    <property type="entry name" value="Trans_reg_C"/>
    <property type="match status" value="1"/>
</dbReference>
<dbReference type="InterPro" id="IPR001789">
    <property type="entry name" value="Sig_transdc_resp-reg_receiver"/>
</dbReference>
<organism evidence="10 11">
    <name type="scientific">Halarcobacter ebronensis</name>
    <dbReference type="NCBI Taxonomy" id="1462615"/>
    <lineage>
        <taxon>Bacteria</taxon>
        <taxon>Pseudomonadati</taxon>
        <taxon>Campylobacterota</taxon>
        <taxon>Epsilonproteobacteria</taxon>
        <taxon>Campylobacterales</taxon>
        <taxon>Arcobacteraceae</taxon>
        <taxon>Halarcobacter</taxon>
    </lineage>
</organism>
<dbReference type="PANTHER" id="PTHR48111">
    <property type="entry name" value="REGULATOR OF RPOS"/>
    <property type="match status" value="1"/>
</dbReference>
<keyword evidence="2" id="KW-0902">Two-component regulatory system</keyword>
<dbReference type="Pfam" id="PF00486">
    <property type="entry name" value="Trans_reg_C"/>
    <property type="match status" value="1"/>
</dbReference>
<dbReference type="AlphaFoldDB" id="A0A4Q0Y9C8"/>
<dbReference type="GO" id="GO:0005829">
    <property type="term" value="C:cytosol"/>
    <property type="evidence" value="ECO:0007669"/>
    <property type="project" value="TreeGrafter"/>
</dbReference>
<evidence type="ECO:0000256" key="2">
    <source>
        <dbReference type="ARBA" id="ARBA00023012"/>
    </source>
</evidence>
<evidence type="ECO:0000256" key="1">
    <source>
        <dbReference type="ARBA" id="ARBA00022553"/>
    </source>
</evidence>
<keyword evidence="5" id="KW-0804">Transcription</keyword>
<feature type="domain" description="OmpR/PhoB-type" evidence="9">
    <location>
        <begin position="146"/>
        <end position="243"/>
    </location>
</feature>
<evidence type="ECO:0000313" key="11">
    <source>
        <dbReference type="Proteomes" id="UP000290172"/>
    </source>
</evidence>
<sequence length="244" mass="29081">MDYAVLKKYTKNLNILFVEDDTDFRKEFSELLLDIFPNVTTAVDGLDALNKYKEFYLNKNKYYDLIISDIKMPNYDGVQLVDSVYKINEDQLIIILSARNEFEYLLPLVNLGIHQFFTKPIDYNYFLEDIYKLCNQIYHTNLNKNSDLIRINETLFWDKNKRKLLREEKSIELTKNEIRFVATILNNNGTICTVDKLIDIIWEEDFDLNPDITHLKSLIYRLRKKVPDLYIKNIYGMGYIHEAE</sequence>
<reference evidence="10 11" key="1">
    <citation type="submission" date="2017-10" db="EMBL/GenBank/DDBJ databases">
        <title>Genomics of the genus Arcobacter.</title>
        <authorList>
            <person name="Perez-Cataluna A."/>
            <person name="Figueras M.J."/>
        </authorList>
    </citation>
    <scope>NUCLEOTIDE SEQUENCE [LARGE SCALE GENOMIC DNA]</scope>
    <source>
        <strain evidence="10 11">CECT 8993</strain>
    </source>
</reference>
<evidence type="ECO:0000256" key="5">
    <source>
        <dbReference type="ARBA" id="ARBA00023163"/>
    </source>
</evidence>
<dbReference type="GO" id="GO:0032993">
    <property type="term" value="C:protein-DNA complex"/>
    <property type="evidence" value="ECO:0007669"/>
    <property type="project" value="TreeGrafter"/>
</dbReference>
<dbReference type="InterPro" id="IPR001867">
    <property type="entry name" value="OmpR/PhoB-type_DNA-bd"/>
</dbReference>
<feature type="DNA-binding region" description="OmpR/PhoB-type" evidence="7">
    <location>
        <begin position="146"/>
        <end position="243"/>
    </location>
</feature>
<dbReference type="RefSeq" id="WP_128983762.1">
    <property type="nucleotide sequence ID" value="NZ_PDKJ01000030.1"/>
</dbReference>
<evidence type="ECO:0000313" key="10">
    <source>
        <dbReference type="EMBL" id="RXJ65301.1"/>
    </source>
</evidence>
<gene>
    <name evidence="10" type="ORF">CRV08_15490</name>
</gene>
<keyword evidence="3" id="KW-0805">Transcription regulation</keyword>
<feature type="modified residue" description="4-aspartylphosphate" evidence="6">
    <location>
        <position position="69"/>
    </location>
</feature>
<dbReference type="InterPro" id="IPR036388">
    <property type="entry name" value="WH-like_DNA-bd_sf"/>
</dbReference>
<evidence type="ECO:0000256" key="3">
    <source>
        <dbReference type="ARBA" id="ARBA00023015"/>
    </source>
</evidence>
<comment type="caution">
    <text evidence="10">The sequence shown here is derived from an EMBL/GenBank/DDBJ whole genome shotgun (WGS) entry which is preliminary data.</text>
</comment>
<keyword evidence="4 7" id="KW-0238">DNA-binding</keyword>
<dbReference type="PANTHER" id="PTHR48111:SF1">
    <property type="entry name" value="TWO-COMPONENT RESPONSE REGULATOR ORR33"/>
    <property type="match status" value="1"/>
</dbReference>
<dbReference type="Proteomes" id="UP000290172">
    <property type="component" value="Unassembled WGS sequence"/>
</dbReference>
<dbReference type="InterPro" id="IPR039420">
    <property type="entry name" value="WalR-like"/>
</dbReference>
<evidence type="ECO:0000259" key="8">
    <source>
        <dbReference type="PROSITE" id="PS50110"/>
    </source>
</evidence>
<proteinExistence type="predicted"/>
<accession>A0A4Q0Y9C8</accession>
<dbReference type="InterPro" id="IPR011006">
    <property type="entry name" value="CheY-like_superfamily"/>
</dbReference>
<dbReference type="GO" id="GO:0000156">
    <property type="term" value="F:phosphorelay response regulator activity"/>
    <property type="evidence" value="ECO:0007669"/>
    <property type="project" value="TreeGrafter"/>
</dbReference>